<feature type="domain" description="TRAP C4-dicarboxylate transport system permease DctM subunit" evidence="9">
    <location>
        <begin position="15"/>
        <end position="445"/>
    </location>
</feature>
<dbReference type="InterPro" id="IPR004681">
    <property type="entry name" value="TRAP_DctM"/>
</dbReference>
<feature type="transmembrane region" description="Helical" evidence="8">
    <location>
        <begin position="254"/>
        <end position="274"/>
    </location>
</feature>
<dbReference type="GO" id="GO:0022857">
    <property type="term" value="F:transmembrane transporter activity"/>
    <property type="evidence" value="ECO:0007669"/>
    <property type="project" value="UniProtKB-UniRule"/>
</dbReference>
<keyword evidence="11" id="KW-1185">Reference proteome</keyword>
<keyword evidence="7" id="KW-0813">Transport</keyword>
<comment type="caution">
    <text evidence="10">The sequence shown here is derived from an EMBL/GenBank/DDBJ whole genome shotgun (WGS) entry which is preliminary data.</text>
</comment>
<feature type="transmembrane region" description="Helical" evidence="8">
    <location>
        <begin position="294"/>
        <end position="314"/>
    </location>
</feature>
<reference evidence="10 11" key="1">
    <citation type="submission" date="2016-10" db="EMBL/GenBank/DDBJ databases">
        <authorList>
            <person name="Varghese N."/>
            <person name="Submissions S."/>
        </authorList>
    </citation>
    <scope>NUCLEOTIDE SEQUENCE [LARGE SCALE GENOMIC DNA]</scope>
    <source>
        <strain evidence="10 11">DSM 18839</strain>
    </source>
</reference>
<proteinExistence type="predicted"/>
<evidence type="ECO:0000256" key="8">
    <source>
        <dbReference type="SAM" id="Phobius"/>
    </source>
</evidence>
<dbReference type="GO" id="GO:0005886">
    <property type="term" value="C:plasma membrane"/>
    <property type="evidence" value="ECO:0007669"/>
    <property type="project" value="UniProtKB-SubCell"/>
</dbReference>
<dbReference type="RefSeq" id="WP_028795364.1">
    <property type="nucleotide sequence ID" value="NZ_FNBW01000022.1"/>
</dbReference>
<protein>
    <submittedName>
        <fullName evidence="10">TRAP transporter, DctM subunit</fullName>
    </submittedName>
</protein>
<feature type="transmembrane region" description="Helical" evidence="8">
    <location>
        <begin position="382"/>
        <end position="408"/>
    </location>
</feature>
<evidence type="ECO:0000256" key="4">
    <source>
        <dbReference type="ARBA" id="ARBA00022692"/>
    </source>
</evidence>
<feature type="transmembrane region" description="Helical" evidence="8">
    <location>
        <begin position="103"/>
        <end position="136"/>
    </location>
</feature>
<feature type="transmembrane region" description="Helical" evidence="8">
    <location>
        <begin position="148"/>
        <end position="171"/>
    </location>
</feature>
<evidence type="ECO:0000256" key="1">
    <source>
        <dbReference type="ARBA" id="ARBA00004429"/>
    </source>
</evidence>
<evidence type="ECO:0000313" key="10">
    <source>
        <dbReference type="EMBL" id="SDG55679.1"/>
    </source>
</evidence>
<evidence type="ECO:0000256" key="7">
    <source>
        <dbReference type="RuleBase" id="RU369079"/>
    </source>
</evidence>
<feature type="transmembrane region" description="Helical" evidence="8">
    <location>
        <begin position="183"/>
        <end position="208"/>
    </location>
</feature>
<accession>A0A8G2BMJ5</accession>
<evidence type="ECO:0000313" key="11">
    <source>
        <dbReference type="Proteomes" id="UP000198615"/>
    </source>
</evidence>
<dbReference type="InterPro" id="IPR010656">
    <property type="entry name" value="DctM"/>
</dbReference>
<gene>
    <name evidence="10" type="ORF">SAMN05660686_04834</name>
</gene>
<keyword evidence="3 7" id="KW-0997">Cell inner membrane</keyword>
<dbReference type="EMBL" id="FNBW01000022">
    <property type="protein sequence ID" value="SDG55679.1"/>
    <property type="molecule type" value="Genomic_DNA"/>
</dbReference>
<keyword evidence="2" id="KW-1003">Cell membrane</keyword>
<keyword evidence="6 8" id="KW-0472">Membrane</keyword>
<keyword evidence="4 8" id="KW-0812">Transmembrane</keyword>
<dbReference type="Pfam" id="PF06808">
    <property type="entry name" value="DctM"/>
    <property type="match status" value="1"/>
</dbReference>
<evidence type="ECO:0000256" key="6">
    <source>
        <dbReference type="ARBA" id="ARBA00023136"/>
    </source>
</evidence>
<feature type="transmembrane region" description="Helical" evidence="8">
    <location>
        <begin position="334"/>
        <end position="362"/>
    </location>
</feature>
<sequence length="456" mass="49312">MTDLIIDLLPLFMFLTLMGLVFTSYPIGFALGGTAILFGFIGMGLDVFSYPEFFVFVPRVWSIAENLQIIAVPLFVFMGVMLERSRIAQDLLEALQMLLRPVPGGMALAVTLMGVIFAAITGVVGASVIMLTLIALPTMLKAGYRPSLALGTIAASSTLGILIPPSILIVFLSEMMQISFGYLFAAVIWPGLLLSGLYLLYIAGYAFLVKGAAPRLPPPPKDRDPREFWGVLARGIVPPAILIFLVMGSVLSGLATITESAAVGAGGALLLAWLRGNLRDGRLRESLHRSAMTVGMIFVLFIGATSFAFVFRILGGDEIVYLLIDAAQLDAWGILIMVIALIFLMGFFFDVLEIMLIAIPIFGPIVAPLDFGPHIAQGDVLYWFAVLVAITLQTSFLTPPMGLSLFYIKGVAPASITMRQIYVGIVPFVILQMLCVAIVMAEPELVTALPHWLFID</sequence>
<dbReference type="PANTHER" id="PTHR33362:SF7">
    <property type="entry name" value="SLL1103 PROTEIN"/>
    <property type="match status" value="1"/>
</dbReference>
<comment type="subcellular location">
    <subcellularLocation>
        <location evidence="1 7">Cell inner membrane</location>
        <topology evidence="1 7">Multi-pass membrane protein</topology>
    </subcellularLocation>
</comment>
<dbReference type="PANTHER" id="PTHR33362">
    <property type="entry name" value="SIALIC ACID TRAP TRANSPORTER PERMEASE PROTEIN SIAT-RELATED"/>
    <property type="match status" value="1"/>
</dbReference>
<dbReference type="Proteomes" id="UP000198615">
    <property type="component" value="Unassembled WGS sequence"/>
</dbReference>
<dbReference type="AlphaFoldDB" id="A0A8G2BMJ5"/>
<feature type="transmembrane region" description="Helical" evidence="8">
    <location>
        <begin position="61"/>
        <end position="82"/>
    </location>
</feature>
<name>A0A8G2BMJ5_9PROT</name>
<feature type="transmembrane region" description="Helical" evidence="8">
    <location>
        <begin position="420"/>
        <end position="441"/>
    </location>
</feature>
<keyword evidence="5 8" id="KW-1133">Transmembrane helix</keyword>
<organism evidence="10 11">
    <name type="scientific">Thalassobaculum litoreum DSM 18839</name>
    <dbReference type="NCBI Taxonomy" id="1123362"/>
    <lineage>
        <taxon>Bacteria</taxon>
        <taxon>Pseudomonadati</taxon>
        <taxon>Pseudomonadota</taxon>
        <taxon>Alphaproteobacteria</taxon>
        <taxon>Rhodospirillales</taxon>
        <taxon>Thalassobaculaceae</taxon>
        <taxon>Thalassobaculum</taxon>
    </lineage>
</organism>
<feature type="transmembrane region" description="Helical" evidence="8">
    <location>
        <begin position="12"/>
        <end position="41"/>
    </location>
</feature>
<comment type="function">
    <text evidence="7">Part of the tripartite ATP-independent periplasmic (TRAP) transport system.</text>
</comment>
<evidence type="ECO:0000256" key="2">
    <source>
        <dbReference type="ARBA" id="ARBA00022475"/>
    </source>
</evidence>
<evidence type="ECO:0000256" key="3">
    <source>
        <dbReference type="ARBA" id="ARBA00022519"/>
    </source>
</evidence>
<evidence type="ECO:0000256" key="5">
    <source>
        <dbReference type="ARBA" id="ARBA00022989"/>
    </source>
</evidence>
<evidence type="ECO:0000259" key="9">
    <source>
        <dbReference type="Pfam" id="PF06808"/>
    </source>
</evidence>